<protein>
    <submittedName>
        <fullName evidence="2">Uncharacterized protein</fullName>
    </submittedName>
</protein>
<sequence>MRNLASLWTLLLMLTIALVAPTRGRHEHPVPVWTPPPPPRRHATARRFTVPPPRSSEVLPEPVTDTFPEPELLDPEEHSPVRPYVTELERLRQAREEEGHCPACGAAVPAPDPSAPPAYGDGLDDVRAELSPLVRQWLSQREQANAVGVVR</sequence>
<dbReference type="Proteomes" id="UP000317422">
    <property type="component" value="Unassembled WGS sequence"/>
</dbReference>
<reference evidence="2 3" key="1">
    <citation type="submission" date="2019-06" db="EMBL/GenBank/DDBJ databases">
        <title>Sequencing the genomes of 1000 actinobacteria strains.</title>
        <authorList>
            <person name="Klenk H.-P."/>
        </authorList>
    </citation>
    <scope>NUCLEOTIDE SEQUENCE [LARGE SCALE GENOMIC DNA]</scope>
    <source>
        <strain evidence="2 3">DSM 45015</strain>
    </source>
</reference>
<dbReference type="AlphaFoldDB" id="A0A543N9K5"/>
<organism evidence="2 3">
    <name type="scientific">Haloactinospora alba</name>
    <dbReference type="NCBI Taxonomy" id="405555"/>
    <lineage>
        <taxon>Bacteria</taxon>
        <taxon>Bacillati</taxon>
        <taxon>Actinomycetota</taxon>
        <taxon>Actinomycetes</taxon>
        <taxon>Streptosporangiales</taxon>
        <taxon>Nocardiopsidaceae</taxon>
        <taxon>Haloactinospora</taxon>
    </lineage>
</organism>
<evidence type="ECO:0000313" key="3">
    <source>
        <dbReference type="Proteomes" id="UP000317422"/>
    </source>
</evidence>
<dbReference type="RefSeq" id="WP_141925562.1">
    <property type="nucleotide sequence ID" value="NZ_VFQC01000002.1"/>
</dbReference>
<gene>
    <name evidence="2" type="ORF">FHX37_3867</name>
</gene>
<proteinExistence type="predicted"/>
<comment type="caution">
    <text evidence="2">The sequence shown here is derived from an EMBL/GenBank/DDBJ whole genome shotgun (WGS) entry which is preliminary data.</text>
</comment>
<feature type="region of interest" description="Disordered" evidence="1">
    <location>
        <begin position="102"/>
        <end position="124"/>
    </location>
</feature>
<feature type="region of interest" description="Disordered" evidence="1">
    <location>
        <begin position="24"/>
        <end position="83"/>
    </location>
</feature>
<keyword evidence="3" id="KW-1185">Reference proteome</keyword>
<evidence type="ECO:0000313" key="2">
    <source>
        <dbReference type="EMBL" id="TQN28522.1"/>
    </source>
</evidence>
<name>A0A543N9K5_9ACTN</name>
<accession>A0A543N9K5</accession>
<dbReference type="EMBL" id="VFQC01000002">
    <property type="protein sequence ID" value="TQN28522.1"/>
    <property type="molecule type" value="Genomic_DNA"/>
</dbReference>
<evidence type="ECO:0000256" key="1">
    <source>
        <dbReference type="SAM" id="MobiDB-lite"/>
    </source>
</evidence>